<evidence type="ECO:0000313" key="2">
    <source>
        <dbReference type="Proteomes" id="UP000237798"/>
    </source>
</evidence>
<gene>
    <name evidence="1" type="ORF">CLLU_14870</name>
</gene>
<proteinExistence type="predicted"/>
<comment type="caution">
    <text evidence="1">The sequence shown here is derived from an EMBL/GenBank/DDBJ whole genome shotgun (WGS) entry which is preliminary data.</text>
</comment>
<name>A0A2T0BNX0_9CLOT</name>
<keyword evidence="2" id="KW-1185">Reference proteome</keyword>
<dbReference type="AlphaFoldDB" id="A0A2T0BNX0"/>
<evidence type="ECO:0000313" key="1">
    <source>
        <dbReference type="EMBL" id="PRR85566.1"/>
    </source>
</evidence>
<dbReference type="Proteomes" id="UP000237798">
    <property type="component" value="Unassembled WGS sequence"/>
</dbReference>
<reference evidence="1 2" key="1">
    <citation type="submission" date="2018-03" db="EMBL/GenBank/DDBJ databases">
        <title>Genome sequence of Clostridium luticellarii DSM 29923.</title>
        <authorList>
            <person name="Poehlein A."/>
            <person name="Daniel R."/>
        </authorList>
    </citation>
    <scope>NUCLEOTIDE SEQUENCE [LARGE SCALE GENOMIC DNA]</scope>
    <source>
        <strain evidence="1 2">DSM 29923</strain>
    </source>
</reference>
<dbReference type="RefSeq" id="WP_158255902.1">
    <property type="nucleotide sequence ID" value="NZ_PVXP01000015.1"/>
</dbReference>
<dbReference type="OrthoDB" id="9779418at2"/>
<dbReference type="EMBL" id="PVXP01000015">
    <property type="protein sequence ID" value="PRR85566.1"/>
    <property type="molecule type" value="Genomic_DNA"/>
</dbReference>
<sequence>MEKQFLNRLEGCKLAKIDEGGENTAIYLQDEKGTIYAIHIAGKCFHTDVMERGNYYD</sequence>
<organism evidence="1 2">
    <name type="scientific">Clostridium luticellarii</name>
    <dbReference type="NCBI Taxonomy" id="1691940"/>
    <lineage>
        <taxon>Bacteria</taxon>
        <taxon>Bacillati</taxon>
        <taxon>Bacillota</taxon>
        <taxon>Clostridia</taxon>
        <taxon>Eubacteriales</taxon>
        <taxon>Clostridiaceae</taxon>
        <taxon>Clostridium</taxon>
    </lineage>
</organism>
<accession>A0A2T0BNX0</accession>
<protein>
    <submittedName>
        <fullName evidence="1">Uncharacterized protein</fullName>
    </submittedName>
</protein>